<evidence type="ECO:0000256" key="10">
    <source>
        <dbReference type="SAM" id="Phobius"/>
    </source>
</evidence>
<dbReference type="PANTHER" id="PTHR45528">
    <property type="entry name" value="SENSOR HISTIDINE KINASE CPXA"/>
    <property type="match status" value="1"/>
</dbReference>
<proteinExistence type="predicted"/>
<evidence type="ECO:0000256" key="1">
    <source>
        <dbReference type="ARBA" id="ARBA00000085"/>
    </source>
</evidence>
<evidence type="ECO:0000256" key="5">
    <source>
        <dbReference type="ARBA" id="ARBA00022679"/>
    </source>
</evidence>
<keyword evidence="8 10" id="KW-1133">Transmembrane helix</keyword>
<dbReference type="SMART" id="SM00388">
    <property type="entry name" value="HisKA"/>
    <property type="match status" value="1"/>
</dbReference>
<evidence type="ECO:0000256" key="3">
    <source>
        <dbReference type="ARBA" id="ARBA00012438"/>
    </source>
</evidence>
<organism evidence="12 13">
    <name type="scientific">Faecalibacterium cf. prausnitzii KLE1255</name>
    <dbReference type="NCBI Taxonomy" id="748224"/>
    <lineage>
        <taxon>Bacteria</taxon>
        <taxon>Bacillati</taxon>
        <taxon>Bacillota</taxon>
        <taxon>Clostridia</taxon>
        <taxon>Eubacteriales</taxon>
        <taxon>Oscillospiraceae</taxon>
        <taxon>Faecalibacterium</taxon>
    </lineage>
</organism>
<name>E2ZKD8_9FIRM</name>
<dbReference type="RefSeq" id="WP_005943836.1">
    <property type="nucleotide sequence ID" value="NZ_GL538341.1"/>
</dbReference>
<evidence type="ECO:0000259" key="11">
    <source>
        <dbReference type="SMART" id="SM00388"/>
    </source>
</evidence>
<feature type="domain" description="Signal transduction histidine kinase dimerisation/phosphoacceptor" evidence="11">
    <location>
        <begin position="244"/>
        <end position="309"/>
    </location>
</feature>
<dbReference type="Gene3D" id="1.10.287.130">
    <property type="match status" value="1"/>
</dbReference>
<comment type="catalytic activity">
    <reaction evidence="1">
        <text>ATP + protein L-histidine = ADP + protein N-phospho-L-histidine.</text>
        <dbReference type="EC" id="2.7.13.3"/>
    </reaction>
</comment>
<dbReference type="OrthoDB" id="84942at2"/>
<comment type="subcellular location">
    <subcellularLocation>
        <location evidence="2">Membrane</location>
        <topology evidence="2">Multi-pass membrane protein</topology>
    </subcellularLocation>
</comment>
<evidence type="ECO:0000256" key="7">
    <source>
        <dbReference type="ARBA" id="ARBA00022777"/>
    </source>
</evidence>
<dbReference type="SUPFAM" id="SSF47384">
    <property type="entry name" value="Homodimeric domain of signal transducing histidine kinase"/>
    <property type="match status" value="1"/>
</dbReference>
<reference evidence="12 13" key="1">
    <citation type="submission" date="2010-08" db="EMBL/GenBank/DDBJ databases">
        <authorList>
            <person name="Weinstock G."/>
            <person name="Sodergren E."/>
            <person name="Clifton S."/>
            <person name="Fulton L."/>
            <person name="Fulton B."/>
            <person name="Courtney L."/>
            <person name="Fronick C."/>
            <person name="Harrison M."/>
            <person name="Strong C."/>
            <person name="Farmer C."/>
            <person name="Delahaunty K."/>
            <person name="Markovic C."/>
            <person name="Hall O."/>
            <person name="Minx P."/>
            <person name="Tomlinson C."/>
            <person name="Mitreva M."/>
            <person name="Hou S."/>
            <person name="Chen J."/>
            <person name="Wollam A."/>
            <person name="Pepin K.H."/>
            <person name="Johnson M."/>
            <person name="Bhonagiri V."/>
            <person name="Zhang X."/>
            <person name="Suruliraj S."/>
            <person name="Warren W."/>
            <person name="Chinwalla A."/>
            <person name="Mardis E.R."/>
            <person name="Wilson R.K."/>
        </authorList>
    </citation>
    <scope>NUCLEOTIDE SEQUENCE [LARGE SCALE GENOMIC DNA]</scope>
    <source>
        <strain evidence="12 13">KLE1255</strain>
    </source>
</reference>
<evidence type="ECO:0000256" key="8">
    <source>
        <dbReference type="ARBA" id="ARBA00022989"/>
    </source>
</evidence>
<evidence type="ECO:0000256" key="9">
    <source>
        <dbReference type="ARBA" id="ARBA00023136"/>
    </source>
</evidence>
<sequence length="319" mass="35625">MEKRRLTSLRSVLLQYLVRTALACLLVAVGWLLVLLLWIQNSGLFLPANQAAQACQKAAQDVLPGMTADTFDETQLDSLCRYALFAAPDSSEVLATNMDAGHLQRAMENRRGKTRWHFGYTQYYMTSKLQDGTVCLLQFDYAVPYADPALRGVLPDMQTVHCILGILLLVGAVVWSTHRTGRFLTRETEKLTAAAQAVARKELDSAVFSGAKVREYESALQALQTMGDALTGSLQKQWAMEQRQRERIIQLSHKLKTPLTIIEGNAELLAEDDGLTAEQKTQVESILQGAEQTRTYLGKIRAEVQTPLKYKTKKNDKTC</sequence>
<evidence type="ECO:0000256" key="4">
    <source>
        <dbReference type="ARBA" id="ARBA00022553"/>
    </source>
</evidence>
<evidence type="ECO:0000313" key="13">
    <source>
        <dbReference type="Proteomes" id="UP000006028"/>
    </source>
</evidence>
<evidence type="ECO:0000256" key="6">
    <source>
        <dbReference type="ARBA" id="ARBA00022692"/>
    </source>
</evidence>
<keyword evidence="4" id="KW-0597">Phosphoprotein</keyword>
<dbReference type="HOGENOM" id="CLU_076561_0_0_9"/>
<dbReference type="AlphaFoldDB" id="E2ZKD8"/>
<dbReference type="PANTHER" id="PTHR45528:SF8">
    <property type="entry name" value="HISTIDINE KINASE"/>
    <property type="match status" value="1"/>
</dbReference>
<dbReference type="EC" id="2.7.13.3" evidence="3"/>
<evidence type="ECO:0000313" key="12">
    <source>
        <dbReference type="EMBL" id="EFQ06360.1"/>
    </source>
</evidence>
<keyword evidence="7 12" id="KW-0418">Kinase</keyword>
<dbReference type="GO" id="GO:0000155">
    <property type="term" value="F:phosphorelay sensor kinase activity"/>
    <property type="evidence" value="ECO:0007669"/>
    <property type="project" value="InterPro"/>
</dbReference>
<feature type="non-terminal residue" evidence="12">
    <location>
        <position position="319"/>
    </location>
</feature>
<feature type="transmembrane region" description="Helical" evidence="10">
    <location>
        <begin position="158"/>
        <end position="176"/>
    </location>
</feature>
<evidence type="ECO:0000256" key="2">
    <source>
        <dbReference type="ARBA" id="ARBA00004141"/>
    </source>
</evidence>
<dbReference type="EMBL" id="AECU01000171">
    <property type="protein sequence ID" value="EFQ06360.1"/>
    <property type="molecule type" value="Genomic_DNA"/>
</dbReference>
<dbReference type="Proteomes" id="UP000006028">
    <property type="component" value="Unassembled WGS sequence"/>
</dbReference>
<comment type="caution">
    <text evidence="12">The sequence shown here is derived from an EMBL/GenBank/DDBJ whole genome shotgun (WGS) entry which is preliminary data.</text>
</comment>
<dbReference type="GO" id="GO:0005886">
    <property type="term" value="C:plasma membrane"/>
    <property type="evidence" value="ECO:0007669"/>
    <property type="project" value="TreeGrafter"/>
</dbReference>
<dbReference type="CDD" id="cd00082">
    <property type="entry name" value="HisKA"/>
    <property type="match status" value="1"/>
</dbReference>
<protein>
    <recommendedName>
        <fullName evidence="3">histidine kinase</fullName>
        <ecNumber evidence="3">2.7.13.3</ecNumber>
    </recommendedName>
</protein>
<keyword evidence="5" id="KW-0808">Transferase</keyword>
<dbReference type="InterPro" id="IPR050398">
    <property type="entry name" value="HssS/ArlS-like"/>
</dbReference>
<dbReference type="InterPro" id="IPR036097">
    <property type="entry name" value="HisK_dim/P_sf"/>
</dbReference>
<keyword evidence="6 10" id="KW-0812">Transmembrane</keyword>
<dbReference type="eggNOG" id="COG2205">
    <property type="taxonomic scope" value="Bacteria"/>
</dbReference>
<dbReference type="Pfam" id="PF00512">
    <property type="entry name" value="HisKA"/>
    <property type="match status" value="1"/>
</dbReference>
<accession>E2ZKD8</accession>
<dbReference type="InterPro" id="IPR003661">
    <property type="entry name" value="HisK_dim/P_dom"/>
</dbReference>
<feature type="transmembrane region" description="Helical" evidence="10">
    <location>
        <begin position="12"/>
        <end position="39"/>
    </location>
</feature>
<dbReference type="STRING" id="748224.HMPREF9436_02141"/>
<gene>
    <name evidence="12" type="ORF">HMPREF9436_02141</name>
</gene>
<keyword evidence="9 10" id="KW-0472">Membrane</keyword>